<gene>
    <name evidence="1" type="ORF">COX41_03140</name>
</gene>
<evidence type="ECO:0000313" key="1">
    <source>
        <dbReference type="EMBL" id="PIP19387.1"/>
    </source>
</evidence>
<dbReference type="Proteomes" id="UP000231292">
    <property type="component" value="Unassembled WGS sequence"/>
</dbReference>
<accession>A0A2G9YJH2</accession>
<sequence>MEFSNIKEEVKRVNFESTRTDCDNFFEAVVVKDELAKLSERLSKFLGEPAWPSKNRLSYQMQEAVKAFGGIMPGQTLYFKSEGSGSDAIFAMLWPWQDGLRTTVKIIQKQE</sequence>
<dbReference type="EMBL" id="PCRK01000071">
    <property type="protein sequence ID" value="PIP19387.1"/>
    <property type="molecule type" value="Genomic_DNA"/>
</dbReference>
<name>A0A2G9YJH2_9BACT</name>
<reference evidence="1 2" key="1">
    <citation type="submission" date="2017-09" db="EMBL/GenBank/DDBJ databases">
        <title>Depth-based differentiation of microbial function through sediment-hosted aquifers and enrichment of novel symbionts in the deep terrestrial subsurface.</title>
        <authorList>
            <person name="Probst A.J."/>
            <person name="Ladd B."/>
            <person name="Jarett J.K."/>
            <person name="Geller-Mcgrath D.E."/>
            <person name="Sieber C.M."/>
            <person name="Emerson J.B."/>
            <person name="Anantharaman K."/>
            <person name="Thomas B.C."/>
            <person name="Malmstrom R."/>
            <person name="Stieglmeier M."/>
            <person name="Klingl A."/>
            <person name="Woyke T."/>
            <person name="Ryan C.M."/>
            <person name="Banfield J.F."/>
        </authorList>
    </citation>
    <scope>NUCLEOTIDE SEQUENCE [LARGE SCALE GENOMIC DNA]</scope>
    <source>
        <strain evidence="1">CG23_combo_of_CG06-09_8_20_14_all_41_10</strain>
    </source>
</reference>
<dbReference type="AlphaFoldDB" id="A0A2G9YJH2"/>
<proteinExistence type="predicted"/>
<organism evidence="1 2">
    <name type="scientific">Candidatus Sherwoodlollariibacterium unditelluris</name>
    <dbReference type="NCBI Taxonomy" id="1974757"/>
    <lineage>
        <taxon>Bacteria</taxon>
        <taxon>Pseudomonadati</taxon>
        <taxon>Candidatus Omnitrophota</taxon>
        <taxon>Candidatus Sherwoodlollariibacterium</taxon>
    </lineage>
</organism>
<protein>
    <submittedName>
        <fullName evidence="1">Uncharacterized protein</fullName>
    </submittedName>
</protein>
<evidence type="ECO:0000313" key="2">
    <source>
        <dbReference type="Proteomes" id="UP000231292"/>
    </source>
</evidence>
<comment type="caution">
    <text evidence="1">The sequence shown here is derived from an EMBL/GenBank/DDBJ whole genome shotgun (WGS) entry which is preliminary data.</text>
</comment>